<comment type="catalytic activity">
    <reaction evidence="1">
        <text>ATP + protein L-histidine = ADP + protein N-phospho-L-histidine.</text>
        <dbReference type="EC" id="2.7.13.3"/>
    </reaction>
</comment>
<protein>
    <recommendedName>
        <fullName evidence="2">histidine kinase</fullName>
        <ecNumber evidence="2">2.7.13.3</ecNumber>
    </recommendedName>
</protein>
<feature type="coiled-coil region" evidence="5">
    <location>
        <begin position="158"/>
        <end position="192"/>
    </location>
</feature>
<dbReference type="Pfam" id="PF00512">
    <property type="entry name" value="HisKA"/>
    <property type="match status" value="1"/>
</dbReference>
<dbReference type="PANTHER" id="PTHR43065:SF49">
    <property type="entry name" value="HISTIDINE KINASE"/>
    <property type="match status" value="1"/>
</dbReference>
<evidence type="ECO:0000259" key="6">
    <source>
        <dbReference type="PROSITE" id="PS50109"/>
    </source>
</evidence>
<dbReference type="PANTHER" id="PTHR43065">
    <property type="entry name" value="SENSOR HISTIDINE KINASE"/>
    <property type="match status" value="1"/>
</dbReference>
<dbReference type="Proteomes" id="UP000239477">
    <property type="component" value="Chromosome"/>
</dbReference>
<dbReference type="InterPro" id="IPR036097">
    <property type="entry name" value="HisK_dim/P_sf"/>
</dbReference>
<dbReference type="Gene3D" id="1.10.287.130">
    <property type="match status" value="1"/>
</dbReference>
<dbReference type="InterPro" id="IPR003594">
    <property type="entry name" value="HATPase_dom"/>
</dbReference>
<dbReference type="InterPro" id="IPR036890">
    <property type="entry name" value="HATPase_C_sf"/>
</dbReference>
<evidence type="ECO:0000256" key="3">
    <source>
        <dbReference type="ARBA" id="ARBA00022553"/>
    </source>
</evidence>
<dbReference type="InterPro" id="IPR001789">
    <property type="entry name" value="Sig_transdc_resp-reg_receiver"/>
</dbReference>
<dbReference type="PROSITE" id="PS50109">
    <property type="entry name" value="HIS_KIN"/>
    <property type="match status" value="1"/>
</dbReference>
<keyword evidence="3 4" id="KW-0597">Phosphoprotein</keyword>
<feature type="domain" description="Histidine kinase" evidence="6">
    <location>
        <begin position="201"/>
        <end position="417"/>
    </location>
</feature>
<dbReference type="SMART" id="SM00448">
    <property type="entry name" value="REC"/>
    <property type="match status" value="1"/>
</dbReference>
<evidence type="ECO:0000259" key="7">
    <source>
        <dbReference type="PROSITE" id="PS50110"/>
    </source>
</evidence>
<dbReference type="InterPro" id="IPR003661">
    <property type="entry name" value="HisK_dim/P_dom"/>
</dbReference>
<proteinExistence type="predicted"/>
<evidence type="ECO:0000256" key="2">
    <source>
        <dbReference type="ARBA" id="ARBA00012438"/>
    </source>
</evidence>
<dbReference type="EMBL" id="CP023270">
    <property type="protein sequence ID" value="AVJ29139.1"/>
    <property type="molecule type" value="Genomic_DNA"/>
</dbReference>
<evidence type="ECO:0000313" key="9">
    <source>
        <dbReference type="Proteomes" id="UP000239477"/>
    </source>
</evidence>
<dbReference type="PRINTS" id="PR00344">
    <property type="entry name" value="BCTRLSENSOR"/>
</dbReference>
<evidence type="ECO:0000256" key="1">
    <source>
        <dbReference type="ARBA" id="ARBA00000085"/>
    </source>
</evidence>
<dbReference type="SMART" id="SM00388">
    <property type="entry name" value="HisKA"/>
    <property type="match status" value="1"/>
</dbReference>
<dbReference type="Pfam" id="PF02518">
    <property type="entry name" value="HATPase_c"/>
    <property type="match status" value="1"/>
</dbReference>
<dbReference type="SUPFAM" id="SSF52172">
    <property type="entry name" value="CheY-like"/>
    <property type="match status" value="2"/>
</dbReference>
<reference evidence="8 9" key="1">
    <citation type="submission" date="2017-09" db="EMBL/GenBank/DDBJ databases">
        <title>Genomic, metabolic, and phenotypic characteristics of bacterial isolates from the natural microbiome of the model nematode Caenorhabditis elegans.</title>
        <authorList>
            <person name="Zimmermann J."/>
            <person name="Obeng N."/>
            <person name="Yang W."/>
            <person name="Obeng O."/>
            <person name="Kissoyan K."/>
            <person name="Pees B."/>
            <person name="Dirksen P."/>
            <person name="Hoppner M."/>
            <person name="Franke A."/>
            <person name="Rosenstiel P."/>
            <person name="Leippe M."/>
            <person name="Dierking K."/>
            <person name="Kaleta C."/>
            <person name="Schulenburg H."/>
        </authorList>
    </citation>
    <scope>NUCLEOTIDE SEQUENCE [LARGE SCALE GENOMIC DNA]</scope>
    <source>
        <strain evidence="8 9">MYb73</strain>
    </source>
</reference>
<evidence type="ECO:0000256" key="5">
    <source>
        <dbReference type="SAM" id="Coils"/>
    </source>
</evidence>
<dbReference type="SUPFAM" id="SSF55874">
    <property type="entry name" value="ATPase domain of HSP90 chaperone/DNA topoisomerase II/histidine kinase"/>
    <property type="match status" value="1"/>
</dbReference>
<evidence type="ECO:0000256" key="4">
    <source>
        <dbReference type="PROSITE-ProRule" id="PRU00169"/>
    </source>
</evidence>
<dbReference type="InterPro" id="IPR005467">
    <property type="entry name" value="His_kinase_dom"/>
</dbReference>
<dbReference type="Gene3D" id="3.30.565.10">
    <property type="entry name" value="Histidine kinase-like ATPase, C-terminal domain"/>
    <property type="match status" value="1"/>
</dbReference>
<keyword evidence="8" id="KW-0418">Kinase</keyword>
<dbReference type="PROSITE" id="PS50110">
    <property type="entry name" value="RESPONSE_REGULATORY"/>
    <property type="match status" value="1"/>
</dbReference>
<dbReference type="SUPFAM" id="SSF47384">
    <property type="entry name" value="Homodimeric domain of signal transducing histidine kinase"/>
    <property type="match status" value="1"/>
</dbReference>
<dbReference type="Gene3D" id="3.40.50.2300">
    <property type="match status" value="2"/>
</dbReference>
<accession>A0A2S0IAT1</accession>
<dbReference type="Pfam" id="PF00072">
    <property type="entry name" value="Response_reg"/>
    <property type="match status" value="1"/>
</dbReference>
<dbReference type="GO" id="GO:0000155">
    <property type="term" value="F:phosphorelay sensor kinase activity"/>
    <property type="evidence" value="ECO:0007669"/>
    <property type="project" value="InterPro"/>
</dbReference>
<keyword evidence="9" id="KW-1185">Reference proteome</keyword>
<dbReference type="SMART" id="SM00387">
    <property type="entry name" value="HATPase_c"/>
    <property type="match status" value="1"/>
</dbReference>
<keyword evidence="5" id="KW-0175">Coiled coil</keyword>
<sequence length="562" mass="60866">MRRPEDAEARVLVYAPIGRDGEAGARLLQRAGFDTFVCRDIEDLLAQAEAGVLTVCLTEEGLFGKSLERVAEWLKAQPAWSGLPFVVLTGKTQTGPIVRWRERMIDLLGNVSLLERPVQSLALTTMVQTAARARTRQYEIRSLLQAEKQAAQALESIVASRTRELEVANAELQQQMRERSKIEESLRQAQKLEALGQLTGGVAHDFNNLLMVISGGLQMLQRPIDDARRTRLYASMRQAVDRGASLSRQLLTFARRQALRPQVLDLNEVVRNMLEMLERSLRGDIVIALALADDLWPVEVDPGELELVILNLAVNARDAMPEGGVIEIRTENVAASGKGELTVDHIALRVSDTGTGMSPAVAERVFEPFFTTKDVGKGSGLGLAQAYGFAKQSGGAIELSTEMDVGTIVSVCLPRSKRRLAAQGKSAEAGAVQERPAALNVLLVEDDAAVATLTASMLEELGYVVTPAASAAEALEVLSNNAVIDVMLTDAMMPGGKSGIQLAREVRAQRPDLPVALMTGFLGEEVKRAGQEGIPLLSKPYRLEQLAGLLLRLTGRRAAGRA</sequence>
<gene>
    <name evidence="8" type="ORF">CLM73_19585</name>
</gene>
<dbReference type="InterPro" id="IPR011006">
    <property type="entry name" value="CheY-like_superfamily"/>
</dbReference>
<dbReference type="AlphaFoldDB" id="A0A2S0IAT1"/>
<dbReference type="CDD" id="cd00082">
    <property type="entry name" value="HisKA"/>
    <property type="match status" value="1"/>
</dbReference>
<organism evidence="8 9">
    <name type="scientific">Achromobacter spanius</name>
    <dbReference type="NCBI Taxonomy" id="217203"/>
    <lineage>
        <taxon>Bacteria</taxon>
        <taxon>Pseudomonadati</taxon>
        <taxon>Pseudomonadota</taxon>
        <taxon>Betaproteobacteria</taxon>
        <taxon>Burkholderiales</taxon>
        <taxon>Alcaligenaceae</taxon>
        <taxon>Achromobacter</taxon>
    </lineage>
</organism>
<keyword evidence="8" id="KW-0808">Transferase</keyword>
<feature type="modified residue" description="4-aspartylphosphate" evidence="4">
    <location>
        <position position="490"/>
    </location>
</feature>
<dbReference type="EC" id="2.7.13.3" evidence="2"/>
<feature type="domain" description="Response regulatory" evidence="7">
    <location>
        <begin position="440"/>
        <end position="554"/>
    </location>
</feature>
<name>A0A2S0IAT1_9BURK</name>
<evidence type="ECO:0000313" key="8">
    <source>
        <dbReference type="EMBL" id="AVJ29139.1"/>
    </source>
</evidence>
<dbReference type="InterPro" id="IPR004358">
    <property type="entry name" value="Sig_transdc_His_kin-like_C"/>
</dbReference>
<dbReference type="OrthoDB" id="9146564at2"/>